<dbReference type="InterPro" id="IPR059103">
    <property type="entry name" value="FixC-like_C"/>
</dbReference>
<gene>
    <name evidence="2" type="ORF">Q604_UNBC01528G0001</name>
</gene>
<evidence type="ECO:0000313" key="2">
    <source>
        <dbReference type="EMBL" id="ETJ44470.1"/>
    </source>
</evidence>
<protein>
    <submittedName>
        <fullName evidence="2">FAD dependent oxidoreductase</fullName>
    </submittedName>
</protein>
<feature type="non-terminal residue" evidence="2">
    <location>
        <position position="1"/>
    </location>
</feature>
<evidence type="ECO:0000259" key="1">
    <source>
        <dbReference type="Pfam" id="PF26311"/>
    </source>
</evidence>
<dbReference type="EMBL" id="AZMM01001528">
    <property type="protein sequence ID" value="ETJ44470.1"/>
    <property type="molecule type" value="Genomic_DNA"/>
</dbReference>
<dbReference type="Pfam" id="PF26311">
    <property type="entry name" value="ETF-QO_FixC_C"/>
    <property type="match status" value="1"/>
</dbReference>
<organism evidence="2">
    <name type="scientific">human gut metagenome</name>
    <dbReference type="NCBI Taxonomy" id="408170"/>
    <lineage>
        <taxon>unclassified sequences</taxon>
        <taxon>metagenomes</taxon>
        <taxon>organismal metagenomes</taxon>
    </lineage>
</organism>
<feature type="non-terminal residue" evidence="2">
    <location>
        <position position="68"/>
    </location>
</feature>
<comment type="caution">
    <text evidence="2">The sequence shown here is derived from an EMBL/GenBank/DDBJ whole genome shotgun (WGS) entry which is preliminary data.</text>
</comment>
<proteinExistence type="predicted"/>
<name>W1YRU4_9ZZZZ</name>
<sequence length="68" mass="7985">AADAVNVALRDENMDRVAKLYERQIKASWLLKDLKHYKNMPKFLATHPRIFNEYPAFVNNLMCDVFTV</sequence>
<dbReference type="AlphaFoldDB" id="W1YRU4"/>
<accession>W1YRU4</accession>
<reference evidence="2" key="1">
    <citation type="submission" date="2013-12" db="EMBL/GenBank/DDBJ databases">
        <title>A Varibaculum cambriense genome reconstructed from a premature infant gut community with otherwise low bacterial novelty that shifts toward anaerobic metabolism during the third week of life.</title>
        <authorList>
            <person name="Brown C.T."/>
            <person name="Sharon I."/>
            <person name="Thomas B.C."/>
            <person name="Castelle C.J."/>
            <person name="Morowitz M.J."/>
            <person name="Banfield J.F."/>
        </authorList>
    </citation>
    <scope>NUCLEOTIDE SEQUENCE</scope>
</reference>
<feature type="domain" description="FixC-like C-terminal" evidence="1">
    <location>
        <begin position="40"/>
        <end position="68"/>
    </location>
</feature>